<accession>A0A0L0GC43</accession>
<feature type="compositionally biased region" description="Low complexity" evidence="1">
    <location>
        <begin position="1"/>
        <end position="15"/>
    </location>
</feature>
<feature type="non-terminal residue" evidence="2">
    <location>
        <position position="141"/>
    </location>
</feature>
<evidence type="ECO:0000313" key="3">
    <source>
        <dbReference type="Proteomes" id="UP000054560"/>
    </source>
</evidence>
<evidence type="ECO:0000313" key="2">
    <source>
        <dbReference type="EMBL" id="KNC86484.1"/>
    </source>
</evidence>
<sequence length="141" mass="15898">MEVPSSTMSGSSYSSGAYPPNGEGLQNGQLAYHEQHHAHQQQNTQYNHQQYSQHSIQQQQQQQQSSHNHQQSQSSDQNAHQNQRPPLEQAHQVQYSTLMPNELASTSFSGPLSDTLSAKSLTREVQQDVVNLKEFMQVARL</sequence>
<gene>
    <name evidence="2" type="ORF">SARC_01355</name>
</gene>
<dbReference type="RefSeq" id="XP_014160386.1">
    <property type="nucleotide sequence ID" value="XM_014304911.1"/>
</dbReference>
<feature type="compositionally biased region" description="Low complexity" evidence="1">
    <location>
        <begin position="40"/>
        <end position="83"/>
    </location>
</feature>
<dbReference type="AlphaFoldDB" id="A0A0L0GC43"/>
<dbReference type="EMBL" id="KQ241649">
    <property type="protein sequence ID" value="KNC86484.1"/>
    <property type="molecule type" value="Genomic_DNA"/>
</dbReference>
<dbReference type="GeneID" id="25901859"/>
<proteinExistence type="predicted"/>
<evidence type="ECO:0000256" key="1">
    <source>
        <dbReference type="SAM" id="MobiDB-lite"/>
    </source>
</evidence>
<protein>
    <submittedName>
        <fullName evidence="2">Uncharacterized protein</fullName>
    </submittedName>
</protein>
<dbReference type="Proteomes" id="UP000054560">
    <property type="component" value="Unassembled WGS sequence"/>
</dbReference>
<feature type="region of interest" description="Disordered" evidence="1">
    <location>
        <begin position="1"/>
        <end position="97"/>
    </location>
</feature>
<name>A0A0L0GC43_9EUKA</name>
<keyword evidence="3" id="KW-1185">Reference proteome</keyword>
<reference evidence="2 3" key="1">
    <citation type="submission" date="2011-02" db="EMBL/GenBank/DDBJ databases">
        <title>The Genome Sequence of Sphaeroforma arctica JP610.</title>
        <authorList>
            <consortium name="The Broad Institute Genome Sequencing Platform"/>
            <person name="Russ C."/>
            <person name="Cuomo C."/>
            <person name="Young S.K."/>
            <person name="Zeng Q."/>
            <person name="Gargeya S."/>
            <person name="Alvarado L."/>
            <person name="Berlin A."/>
            <person name="Chapman S.B."/>
            <person name="Chen Z."/>
            <person name="Freedman E."/>
            <person name="Gellesch M."/>
            <person name="Goldberg J."/>
            <person name="Griggs A."/>
            <person name="Gujja S."/>
            <person name="Heilman E."/>
            <person name="Heiman D."/>
            <person name="Howarth C."/>
            <person name="Mehta T."/>
            <person name="Neiman D."/>
            <person name="Pearson M."/>
            <person name="Roberts A."/>
            <person name="Saif S."/>
            <person name="Shea T."/>
            <person name="Shenoy N."/>
            <person name="Sisk P."/>
            <person name="Stolte C."/>
            <person name="Sykes S."/>
            <person name="White J."/>
            <person name="Yandava C."/>
            <person name="Burger G."/>
            <person name="Gray M.W."/>
            <person name="Holland P.W.H."/>
            <person name="King N."/>
            <person name="Lang F.B.F."/>
            <person name="Roger A.J."/>
            <person name="Ruiz-Trillo I."/>
            <person name="Haas B."/>
            <person name="Nusbaum C."/>
            <person name="Birren B."/>
        </authorList>
    </citation>
    <scope>NUCLEOTIDE SEQUENCE [LARGE SCALE GENOMIC DNA]</scope>
    <source>
        <strain evidence="2 3">JP610</strain>
    </source>
</reference>
<organism evidence="2 3">
    <name type="scientific">Sphaeroforma arctica JP610</name>
    <dbReference type="NCBI Taxonomy" id="667725"/>
    <lineage>
        <taxon>Eukaryota</taxon>
        <taxon>Ichthyosporea</taxon>
        <taxon>Ichthyophonida</taxon>
        <taxon>Sphaeroforma</taxon>
    </lineage>
</organism>